<keyword evidence="2" id="KW-0653">Protein transport</keyword>
<keyword evidence="5" id="KW-1185">Reference proteome</keyword>
<accession>A0A4Y8ZXP5</accession>
<keyword evidence="3" id="KW-0175">Coiled coil</keyword>
<gene>
    <name evidence="4" type="ORF">E2493_03940</name>
</gene>
<keyword evidence="4" id="KW-0966">Cell projection</keyword>
<dbReference type="InterPro" id="IPR051472">
    <property type="entry name" value="T3SS_Stator/FliH"/>
</dbReference>
<proteinExistence type="predicted"/>
<dbReference type="EMBL" id="SPDV01000005">
    <property type="protein sequence ID" value="TFI59629.1"/>
    <property type="molecule type" value="Genomic_DNA"/>
</dbReference>
<evidence type="ECO:0000313" key="5">
    <source>
        <dbReference type="Proteomes" id="UP000298213"/>
    </source>
</evidence>
<name>A0A4Y8ZXP5_9SPHN</name>
<dbReference type="AlphaFoldDB" id="A0A4Y8ZXP5"/>
<dbReference type="GO" id="GO:0005829">
    <property type="term" value="C:cytosol"/>
    <property type="evidence" value="ECO:0007669"/>
    <property type="project" value="TreeGrafter"/>
</dbReference>
<keyword evidence="4" id="KW-0282">Flagellum</keyword>
<organism evidence="4 5">
    <name type="scientific">Sphingomonas parva</name>
    <dbReference type="NCBI Taxonomy" id="2555898"/>
    <lineage>
        <taxon>Bacteria</taxon>
        <taxon>Pseudomonadati</taxon>
        <taxon>Pseudomonadota</taxon>
        <taxon>Alphaproteobacteria</taxon>
        <taxon>Sphingomonadales</taxon>
        <taxon>Sphingomonadaceae</taxon>
        <taxon>Sphingomonas</taxon>
    </lineage>
</organism>
<evidence type="ECO:0000256" key="1">
    <source>
        <dbReference type="ARBA" id="ARBA00022448"/>
    </source>
</evidence>
<dbReference type="RefSeq" id="WP_135083941.1">
    <property type="nucleotide sequence ID" value="NZ_SPDV01000005.1"/>
</dbReference>
<evidence type="ECO:0000256" key="2">
    <source>
        <dbReference type="ARBA" id="ARBA00022927"/>
    </source>
</evidence>
<dbReference type="GO" id="GO:0015031">
    <property type="term" value="P:protein transport"/>
    <property type="evidence" value="ECO:0007669"/>
    <property type="project" value="UniProtKB-KW"/>
</dbReference>
<dbReference type="PANTHER" id="PTHR34982">
    <property type="entry name" value="YOP PROTEINS TRANSLOCATION PROTEIN L"/>
    <property type="match status" value="1"/>
</dbReference>
<keyword evidence="4" id="KW-0969">Cilium</keyword>
<reference evidence="4 5" key="1">
    <citation type="submission" date="2019-03" db="EMBL/GenBank/DDBJ databases">
        <title>Genome sequence of Sphingomonas sp. 17J27-24.</title>
        <authorList>
            <person name="Kim M."/>
            <person name="Maeng S."/>
            <person name="Sathiyaraj S."/>
        </authorList>
    </citation>
    <scope>NUCLEOTIDE SEQUENCE [LARGE SCALE GENOMIC DNA]</scope>
    <source>
        <strain evidence="4 5">17J27-24</strain>
    </source>
</reference>
<protein>
    <submittedName>
        <fullName evidence="4">Flagellar assembly protein FliH</fullName>
    </submittedName>
</protein>
<feature type="coiled-coil region" evidence="3">
    <location>
        <begin position="29"/>
        <end position="56"/>
    </location>
</feature>
<evidence type="ECO:0000256" key="3">
    <source>
        <dbReference type="SAM" id="Coils"/>
    </source>
</evidence>
<comment type="caution">
    <text evidence="4">The sequence shown here is derived from an EMBL/GenBank/DDBJ whole genome shotgun (WGS) entry which is preliminary data.</text>
</comment>
<dbReference type="PANTHER" id="PTHR34982:SF1">
    <property type="entry name" value="FLAGELLAR ASSEMBLY PROTEIN FLIH"/>
    <property type="match status" value="1"/>
</dbReference>
<sequence length="218" mass="23387">MASASHIKPFAFERVFAQAPAIADARPDPLQLQAEAESLRAQIERLELEREMALSQARQDGYEAGLAFARSEREAAMLAAVDALQAGVEQIAEEVDAAVAKTTAEAAELALAAADLIAGRALAAAPVETIDAALGRVLEQLGRNPKLQIRVHTSLVEEMERMIAARQAGDRRRMFLHVAGDDTLALGDTLITWDGGGLRLEAEARRDAVREELDGLLG</sequence>
<evidence type="ECO:0000313" key="4">
    <source>
        <dbReference type="EMBL" id="TFI59629.1"/>
    </source>
</evidence>
<dbReference type="OrthoDB" id="7304298at2"/>
<keyword evidence="1" id="KW-0813">Transport</keyword>
<dbReference type="Proteomes" id="UP000298213">
    <property type="component" value="Unassembled WGS sequence"/>
</dbReference>